<keyword evidence="5" id="KW-0812">Transmembrane</keyword>
<dbReference type="InterPro" id="IPR003406">
    <property type="entry name" value="Glyco_trans_14"/>
</dbReference>
<keyword evidence="8" id="KW-0472">Membrane</keyword>
<evidence type="ECO:0000256" key="10">
    <source>
        <dbReference type="ARBA" id="ARBA00038150"/>
    </source>
</evidence>
<evidence type="ECO:0000256" key="2">
    <source>
        <dbReference type="ARBA" id="ARBA00004922"/>
    </source>
</evidence>
<gene>
    <name evidence="11" type="ORF">CYNAS_LOCUS21134</name>
</gene>
<comment type="subcellular location">
    <subcellularLocation>
        <location evidence="1">Membrane</location>
        <topology evidence="1">Single-pass type II membrane protein</topology>
    </subcellularLocation>
</comment>
<evidence type="ECO:0000256" key="6">
    <source>
        <dbReference type="ARBA" id="ARBA00022968"/>
    </source>
</evidence>
<evidence type="ECO:0008006" key="13">
    <source>
        <dbReference type="Google" id="ProtNLM"/>
    </source>
</evidence>
<evidence type="ECO:0000256" key="7">
    <source>
        <dbReference type="ARBA" id="ARBA00022989"/>
    </source>
</evidence>
<reference evidence="11" key="1">
    <citation type="submission" date="2023-07" db="EMBL/GenBank/DDBJ databases">
        <authorList>
            <consortium name="CYATHOMIX"/>
        </authorList>
    </citation>
    <scope>NUCLEOTIDE SEQUENCE</scope>
    <source>
        <strain evidence="11">N/A</strain>
    </source>
</reference>
<keyword evidence="6" id="KW-0735">Signal-anchor</keyword>
<evidence type="ECO:0000256" key="5">
    <source>
        <dbReference type="ARBA" id="ARBA00022692"/>
    </source>
</evidence>
<organism evidence="11 12">
    <name type="scientific">Cylicocyclus nassatus</name>
    <name type="common">Nematode worm</name>
    <dbReference type="NCBI Taxonomy" id="53992"/>
    <lineage>
        <taxon>Eukaryota</taxon>
        <taxon>Metazoa</taxon>
        <taxon>Ecdysozoa</taxon>
        <taxon>Nematoda</taxon>
        <taxon>Chromadorea</taxon>
        <taxon>Rhabditida</taxon>
        <taxon>Rhabditina</taxon>
        <taxon>Rhabditomorpha</taxon>
        <taxon>Strongyloidea</taxon>
        <taxon>Strongylidae</taxon>
        <taxon>Cylicocyclus</taxon>
    </lineage>
</organism>
<keyword evidence="9" id="KW-0325">Glycoprotein</keyword>
<dbReference type="Proteomes" id="UP001176961">
    <property type="component" value="Unassembled WGS sequence"/>
</dbReference>
<proteinExistence type="inferred from homology"/>
<comment type="caution">
    <text evidence="11">The sequence shown here is derived from an EMBL/GenBank/DDBJ whole genome shotgun (WGS) entry which is preliminary data.</text>
</comment>
<sequence>MVRLTYVLRPSRIRRIRKHVVCYVAILCFIITRCHRPASTNRSNIPSNFIEAISLNCDPIINNTVDIVKYEYWKFNYQYYEDELYSSKNICETIHNRFYFEKRPLSREEERFPLAFGYLVYKDLVQVLLQFSIFYQPQNAYCICIDDFASKAFKKFIMKLPQCFNNVHTMIGQYSNWGTFGILDNVYQCFKYLTLRKHNWKYYQYLSGSDLPIRTNLEMVRIMKALNGSINTDVEEFDLDRYRTMEGIHPPVPLFKSAMSVAMPRAAANYIVRSTKVRRLLKYLSHTWIPDESFWTSVGGNAALLRVPGSFRARDIIWLRKHMKMDPQWWRTVSSVGSSYIARYQVWEFQKQCYGEFRTWSCIFGILDIPEIITRPELVVHKFSLDIQPAGYMCLLKEIRYRSHNPIEFDAVSYSEMPTVELHNGKRITELTHPEWLLQSSFYK</sequence>
<dbReference type="GO" id="GO:0016020">
    <property type="term" value="C:membrane"/>
    <property type="evidence" value="ECO:0007669"/>
    <property type="project" value="UniProtKB-SubCell"/>
</dbReference>
<keyword evidence="3" id="KW-0328">Glycosyltransferase</keyword>
<evidence type="ECO:0000256" key="4">
    <source>
        <dbReference type="ARBA" id="ARBA00022679"/>
    </source>
</evidence>
<dbReference type="Pfam" id="PF02485">
    <property type="entry name" value="Branch"/>
    <property type="match status" value="1"/>
</dbReference>
<dbReference type="PANTHER" id="PTHR19297">
    <property type="entry name" value="GLYCOSYLTRANSFERASE 14 FAMILY MEMBER"/>
    <property type="match status" value="1"/>
</dbReference>
<accession>A0AA36HEA0</accession>
<evidence type="ECO:0000313" key="11">
    <source>
        <dbReference type="EMBL" id="CAJ0609151.1"/>
    </source>
</evidence>
<comment type="similarity">
    <text evidence="10">Belongs to the glycosyltransferase 14 family.</text>
</comment>
<dbReference type="EMBL" id="CATQJL010000326">
    <property type="protein sequence ID" value="CAJ0609151.1"/>
    <property type="molecule type" value="Genomic_DNA"/>
</dbReference>
<name>A0AA36HEA0_CYLNA</name>
<dbReference type="GO" id="GO:0008375">
    <property type="term" value="F:acetylglucosaminyltransferase activity"/>
    <property type="evidence" value="ECO:0007669"/>
    <property type="project" value="TreeGrafter"/>
</dbReference>
<evidence type="ECO:0000256" key="9">
    <source>
        <dbReference type="ARBA" id="ARBA00023180"/>
    </source>
</evidence>
<evidence type="ECO:0000256" key="1">
    <source>
        <dbReference type="ARBA" id="ARBA00004606"/>
    </source>
</evidence>
<evidence type="ECO:0000256" key="3">
    <source>
        <dbReference type="ARBA" id="ARBA00022676"/>
    </source>
</evidence>
<evidence type="ECO:0000313" key="12">
    <source>
        <dbReference type="Proteomes" id="UP001176961"/>
    </source>
</evidence>
<dbReference type="AlphaFoldDB" id="A0AA36HEA0"/>
<keyword evidence="4" id="KW-0808">Transferase</keyword>
<comment type="pathway">
    <text evidence="2">Protein modification; protein glycosylation.</text>
</comment>
<keyword evidence="12" id="KW-1185">Reference proteome</keyword>
<evidence type="ECO:0000256" key="8">
    <source>
        <dbReference type="ARBA" id="ARBA00023136"/>
    </source>
</evidence>
<protein>
    <recommendedName>
        <fullName evidence="13">Core-2/I-Branching enzyme</fullName>
    </recommendedName>
</protein>
<dbReference type="PANTHER" id="PTHR19297:SF186">
    <property type="entry name" value="CORE-2_I-BRANCHING ENZYME"/>
    <property type="match status" value="1"/>
</dbReference>
<keyword evidence="7" id="KW-1133">Transmembrane helix</keyword>